<dbReference type="Proteomes" id="UP000004221">
    <property type="component" value="Unassembled WGS sequence"/>
</dbReference>
<feature type="transmembrane region" description="Helical" evidence="1">
    <location>
        <begin position="56"/>
        <end position="76"/>
    </location>
</feature>
<keyword evidence="1" id="KW-0472">Membrane</keyword>
<dbReference type="OrthoDB" id="9801622at2"/>
<dbReference type="PANTHER" id="PTHR14969:SF58">
    <property type="entry name" value="UNDECAPRENYL-DIPHOSPHATASE BCRC"/>
    <property type="match status" value="1"/>
</dbReference>
<protein>
    <submittedName>
        <fullName evidence="3">Putative Undecaprenyl-diphosphatase</fullName>
    </submittedName>
</protein>
<evidence type="ECO:0000313" key="4">
    <source>
        <dbReference type="Proteomes" id="UP000004221"/>
    </source>
</evidence>
<keyword evidence="4" id="KW-1185">Reference proteome</keyword>
<gene>
    <name evidence="3" type="ORF">NITHO_3580005</name>
</gene>
<dbReference type="Gene3D" id="1.20.144.10">
    <property type="entry name" value="Phosphatidic acid phosphatase type 2/haloperoxidase"/>
    <property type="match status" value="1"/>
</dbReference>
<feature type="transmembrane region" description="Helical" evidence="1">
    <location>
        <begin position="146"/>
        <end position="164"/>
    </location>
</feature>
<evidence type="ECO:0000259" key="2">
    <source>
        <dbReference type="SMART" id="SM00014"/>
    </source>
</evidence>
<organism evidence="3 4">
    <name type="scientific">Nitrolancea hollandica Lb</name>
    <dbReference type="NCBI Taxonomy" id="1129897"/>
    <lineage>
        <taxon>Bacteria</taxon>
        <taxon>Pseudomonadati</taxon>
        <taxon>Thermomicrobiota</taxon>
        <taxon>Thermomicrobia</taxon>
        <taxon>Sphaerobacterales</taxon>
        <taxon>Sphaerobacterineae</taxon>
        <taxon>Sphaerobacteraceae</taxon>
        <taxon>Nitrolancea</taxon>
    </lineage>
</organism>
<keyword evidence="1" id="KW-0812">Transmembrane</keyword>
<name>I4EIN7_9BACT</name>
<sequence>MDASLYTAINGLAGHNTALDHAFLVISEAGPYFLIAFLVVLWFWPGVRALRDRLQWGVIAAVGGSSLAVGVNRIIIQLWDRPRPFVSHPAQLLLPPSHDPSFPSDHAAFAFGVAFAIFLASRRAGIVALLVAAAIAFSRVYTGEHYVTDVFAGALIGILSAMIVNRLRPILTPLLDPPLRLARRLHLA</sequence>
<evidence type="ECO:0000313" key="3">
    <source>
        <dbReference type="EMBL" id="CCF84549.1"/>
    </source>
</evidence>
<feature type="transmembrane region" description="Helical" evidence="1">
    <location>
        <begin position="22"/>
        <end position="44"/>
    </location>
</feature>
<comment type="caution">
    <text evidence="3">The sequence shown here is derived from an EMBL/GenBank/DDBJ whole genome shotgun (WGS) entry which is preliminary data.</text>
</comment>
<reference evidence="3 4" key="1">
    <citation type="journal article" date="2012" name="ISME J.">
        <title>Nitrification expanded: discovery, physiology and genomics of a nitrite-oxidizing bacterium from the phylum Chloroflexi.</title>
        <authorList>
            <person name="Sorokin D.Y."/>
            <person name="Lucker S."/>
            <person name="Vejmelkova D."/>
            <person name="Kostrikina N.A."/>
            <person name="Kleerebezem R."/>
            <person name="Rijpstra W.I."/>
            <person name="Damste J.S."/>
            <person name="Le Paslier D."/>
            <person name="Muyzer G."/>
            <person name="Wagner M."/>
            <person name="van Loosdrecht M.C."/>
            <person name="Daims H."/>
        </authorList>
    </citation>
    <scope>NUCLEOTIDE SEQUENCE [LARGE SCALE GENOMIC DNA]</scope>
    <source>
        <strain evidence="4">none</strain>
    </source>
</reference>
<dbReference type="SMART" id="SM00014">
    <property type="entry name" value="acidPPc"/>
    <property type="match status" value="1"/>
</dbReference>
<feature type="transmembrane region" description="Helical" evidence="1">
    <location>
        <begin position="107"/>
        <end position="134"/>
    </location>
</feature>
<dbReference type="Pfam" id="PF01569">
    <property type="entry name" value="PAP2"/>
    <property type="match status" value="1"/>
</dbReference>
<dbReference type="InterPro" id="IPR036938">
    <property type="entry name" value="PAP2/HPO_sf"/>
</dbReference>
<dbReference type="PANTHER" id="PTHR14969">
    <property type="entry name" value="SPHINGOSINE-1-PHOSPHATE PHOSPHOHYDROLASE"/>
    <property type="match status" value="1"/>
</dbReference>
<accession>I4EIN7</accession>
<dbReference type="SUPFAM" id="SSF48317">
    <property type="entry name" value="Acid phosphatase/Vanadium-dependent haloperoxidase"/>
    <property type="match status" value="1"/>
</dbReference>
<evidence type="ECO:0000256" key="1">
    <source>
        <dbReference type="SAM" id="Phobius"/>
    </source>
</evidence>
<dbReference type="RefSeq" id="WP_008478786.1">
    <property type="nucleotide sequence ID" value="NZ_CAGS01000288.1"/>
</dbReference>
<dbReference type="InterPro" id="IPR000326">
    <property type="entry name" value="PAP2/HPO"/>
</dbReference>
<proteinExistence type="predicted"/>
<feature type="domain" description="Phosphatidic acid phosphatase type 2/haloperoxidase" evidence="2">
    <location>
        <begin position="56"/>
        <end position="165"/>
    </location>
</feature>
<dbReference type="AlphaFoldDB" id="I4EIN7"/>
<keyword evidence="1" id="KW-1133">Transmembrane helix</keyword>
<dbReference type="EMBL" id="CAGS01000288">
    <property type="protein sequence ID" value="CCF84549.1"/>
    <property type="molecule type" value="Genomic_DNA"/>
</dbReference>